<evidence type="ECO:0000256" key="2">
    <source>
        <dbReference type="ARBA" id="ARBA00022679"/>
    </source>
</evidence>
<keyword evidence="6" id="KW-1003">Cell membrane</keyword>
<dbReference type="Gene3D" id="3.40.1700.10">
    <property type="entry name" value="DNA integrity scanning protein, DisA, N-terminal domain"/>
    <property type="match status" value="1"/>
</dbReference>
<name>A0A268FCB7_NIACI</name>
<keyword evidence="4 6" id="KW-0547">Nucleotide-binding</keyword>
<dbReference type="InterPro" id="IPR019457">
    <property type="entry name" value="CdaS_N"/>
</dbReference>
<dbReference type="GO" id="GO:0106408">
    <property type="term" value="F:diadenylate cyclase activity"/>
    <property type="evidence" value="ECO:0007669"/>
    <property type="project" value="UniProtKB-EC"/>
</dbReference>
<dbReference type="Proteomes" id="UP000216961">
    <property type="component" value="Unassembled WGS sequence"/>
</dbReference>
<dbReference type="HAMAP" id="MF_00838">
    <property type="entry name" value="DacB"/>
    <property type="match status" value="1"/>
</dbReference>
<keyword evidence="3 6" id="KW-0548">Nucleotidyltransferase</keyword>
<protein>
    <recommendedName>
        <fullName evidence="6">Diadenylate cyclase</fullName>
        <shortName evidence="6">DAC</shortName>
        <ecNumber evidence="6">2.7.7.85</ecNumber>
    </recommendedName>
    <alternativeName>
        <fullName evidence="6">Cyclic-di-AMP synthase</fullName>
        <shortName evidence="6">c-di-AMP synthase</shortName>
    </alternativeName>
</protein>
<dbReference type="InterPro" id="IPR034693">
    <property type="entry name" value="CdaS"/>
</dbReference>
<dbReference type="NCBIfam" id="NF038328">
    <property type="entry name" value="c-di-AMP_CdaS"/>
    <property type="match status" value="1"/>
</dbReference>
<dbReference type="GO" id="GO:0004016">
    <property type="term" value="F:adenylate cyclase activity"/>
    <property type="evidence" value="ECO:0007669"/>
    <property type="project" value="UniProtKB-UniRule"/>
</dbReference>
<gene>
    <name evidence="6" type="primary">dacB</name>
    <name evidence="7" type="ORF">CHH57_11885</name>
</gene>
<organism evidence="7 8">
    <name type="scientific">Niallia circulans</name>
    <name type="common">Bacillus circulans</name>
    <dbReference type="NCBI Taxonomy" id="1397"/>
    <lineage>
        <taxon>Bacteria</taxon>
        <taxon>Bacillati</taxon>
        <taxon>Bacillota</taxon>
        <taxon>Bacilli</taxon>
        <taxon>Bacillales</taxon>
        <taxon>Bacillaceae</taxon>
        <taxon>Niallia</taxon>
    </lineage>
</organism>
<comment type="catalytic activity">
    <reaction evidence="1 6">
        <text>2 ATP = 3',3'-c-di-AMP + 2 diphosphate</text>
        <dbReference type="Rhea" id="RHEA:35655"/>
        <dbReference type="ChEBI" id="CHEBI:30616"/>
        <dbReference type="ChEBI" id="CHEBI:33019"/>
        <dbReference type="ChEBI" id="CHEBI:71500"/>
        <dbReference type="EC" id="2.7.7.85"/>
    </reaction>
</comment>
<dbReference type="EMBL" id="NPBQ01000072">
    <property type="protein sequence ID" value="PAD83030.1"/>
    <property type="molecule type" value="Genomic_DNA"/>
</dbReference>
<keyword evidence="5 6" id="KW-0067">ATP-binding</keyword>
<dbReference type="InterPro" id="IPR053472">
    <property type="entry name" value="DAC_CdaS-like"/>
</dbReference>
<comment type="similarity">
    <text evidence="6">Belongs to the adenylate cyclase family. DacB/CdaS subfamily.</text>
</comment>
<evidence type="ECO:0000256" key="1">
    <source>
        <dbReference type="ARBA" id="ARBA00000877"/>
    </source>
</evidence>
<dbReference type="Gene3D" id="1.10.287.770">
    <property type="entry name" value="YojJ-like"/>
    <property type="match status" value="1"/>
</dbReference>
<evidence type="ECO:0000256" key="6">
    <source>
        <dbReference type="HAMAP-Rule" id="MF_00838"/>
    </source>
</evidence>
<dbReference type="Pfam" id="PF10372">
    <property type="entry name" value="CdaS_N"/>
    <property type="match status" value="1"/>
</dbReference>
<accession>A0A268FCB7</accession>
<dbReference type="RefSeq" id="WP_095330451.1">
    <property type="nucleotide sequence ID" value="NZ_CP026031.1"/>
</dbReference>
<sequence>MEGDNHLPNEFNQEMHQLLEDLEAELSELKNTLDEKDCCILNDFEEVNKLFKSIHHRAATFYLQLYLKPYTKNLEILTASAQALSDKRHGALIAIKRKDSLDRLIHSGIPLHAKLSASLLEAIFYPGNPLHDGGVLIEEDSIISAGNIFPTASKFNGKDKLGTRHRAAIGLSEISDALVIVVSEETGRISFTLDGVLYPIQPGEINIT</sequence>
<dbReference type="PROSITE" id="PS51794">
    <property type="entry name" value="DAC"/>
    <property type="match status" value="1"/>
</dbReference>
<keyword evidence="6" id="KW-0472">Membrane</keyword>
<dbReference type="AlphaFoldDB" id="A0A268FCB7"/>
<comment type="subunit">
    <text evidence="6">Probably oligomerizes.</text>
</comment>
<dbReference type="InterPro" id="IPR003390">
    <property type="entry name" value="DNA_integrity_scan_DisA_N"/>
</dbReference>
<dbReference type="InterPro" id="IPR036888">
    <property type="entry name" value="DNA_integrity_DisA_N_sf"/>
</dbReference>
<comment type="caution">
    <text evidence="7">The sequence shown here is derived from an EMBL/GenBank/DDBJ whole genome shotgun (WGS) entry which is preliminary data.</text>
</comment>
<keyword evidence="6" id="KW-1133">Transmembrane helix</keyword>
<proteinExistence type="inferred from homology"/>
<dbReference type="GO" id="GO:0005524">
    <property type="term" value="F:ATP binding"/>
    <property type="evidence" value="ECO:0007669"/>
    <property type="project" value="UniProtKB-UniRule"/>
</dbReference>
<evidence type="ECO:0000256" key="4">
    <source>
        <dbReference type="ARBA" id="ARBA00022741"/>
    </source>
</evidence>
<keyword evidence="6" id="KW-0812">Transmembrane</keyword>
<comment type="function">
    <text evidence="6">Catalyzes the condensation of 2 ATP molecules into cyclic di-AMP (c-di-AMP), a second messenger used to regulate differing processes in different bacteria.</text>
</comment>
<dbReference type="PANTHER" id="PTHR34185:SF2">
    <property type="entry name" value="CYCLIC DI-AMP SYNTHASE CDAS"/>
    <property type="match status" value="1"/>
</dbReference>
<evidence type="ECO:0000313" key="8">
    <source>
        <dbReference type="Proteomes" id="UP000216961"/>
    </source>
</evidence>
<evidence type="ECO:0000256" key="3">
    <source>
        <dbReference type="ARBA" id="ARBA00022695"/>
    </source>
</evidence>
<dbReference type="SUPFAM" id="SSF143597">
    <property type="entry name" value="YojJ-like"/>
    <property type="match status" value="1"/>
</dbReference>
<evidence type="ECO:0000313" key="7">
    <source>
        <dbReference type="EMBL" id="PAD83030.1"/>
    </source>
</evidence>
<dbReference type="InterPro" id="IPR050338">
    <property type="entry name" value="DisA"/>
</dbReference>
<dbReference type="Pfam" id="PF02457">
    <property type="entry name" value="DAC"/>
    <property type="match status" value="1"/>
</dbReference>
<dbReference type="GO" id="GO:0006171">
    <property type="term" value="P:cAMP biosynthetic process"/>
    <property type="evidence" value="ECO:0007669"/>
    <property type="project" value="InterPro"/>
</dbReference>
<evidence type="ECO:0000256" key="5">
    <source>
        <dbReference type="ARBA" id="ARBA00022840"/>
    </source>
</evidence>
<keyword evidence="2 6" id="KW-0808">Transferase</keyword>
<dbReference type="KEGG" id="bcir:C2I06_13075"/>
<reference evidence="7 8" key="1">
    <citation type="submission" date="2017-07" db="EMBL/GenBank/DDBJ databases">
        <title>Isolation and whole genome analysis of endospore-forming bacteria from heroin.</title>
        <authorList>
            <person name="Kalinowski J."/>
            <person name="Ahrens B."/>
            <person name="Al-Dilaimi A."/>
            <person name="Winkler A."/>
            <person name="Wibberg D."/>
            <person name="Schleenbecker U."/>
            <person name="Ruckert C."/>
            <person name="Wolfel R."/>
            <person name="Grass G."/>
        </authorList>
    </citation>
    <scope>NUCLEOTIDE SEQUENCE [LARGE SCALE GENOMIC DNA]</scope>
    <source>
        <strain evidence="7 8">7521-2</strain>
    </source>
</reference>
<dbReference type="EC" id="2.7.7.85" evidence="6"/>
<dbReference type="PANTHER" id="PTHR34185">
    <property type="entry name" value="DIADENYLATE CYCLASE"/>
    <property type="match status" value="1"/>
</dbReference>